<dbReference type="Gene3D" id="1.10.10.60">
    <property type="entry name" value="Homeodomain-like"/>
    <property type="match status" value="1"/>
</dbReference>
<dbReference type="SUPFAM" id="SSF46689">
    <property type="entry name" value="Homeodomain-like"/>
    <property type="match status" value="1"/>
</dbReference>
<accession>A0AAQ1G9W2</accession>
<protein>
    <submittedName>
        <fullName evidence="5">Transcriptional regulator, TetR family</fullName>
    </submittedName>
</protein>
<gene>
    <name evidence="5" type="ORF">SAMN05216586_11421</name>
</gene>
<dbReference type="InterPro" id="IPR001647">
    <property type="entry name" value="HTH_TetR"/>
</dbReference>
<proteinExistence type="predicted"/>
<dbReference type="InterPro" id="IPR009057">
    <property type="entry name" value="Homeodomain-like_sf"/>
</dbReference>
<feature type="DNA-binding region" description="H-T-H motif" evidence="2">
    <location>
        <begin position="37"/>
        <end position="56"/>
    </location>
</feature>
<evidence type="ECO:0000256" key="2">
    <source>
        <dbReference type="PROSITE-ProRule" id="PRU00335"/>
    </source>
</evidence>
<keyword evidence="3" id="KW-0175">Coiled coil</keyword>
<dbReference type="AlphaFoldDB" id="A0AAQ1G9W2"/>
<evidence type="ECO:0000256" key="3">
    <source>
        <dbReference type="SAM" id="Coils"/>
    </source>
</evidence>
<dbReference type="Proteomes" id="UP000243518">
    <property type="component" value="Unassembled WGS sequence"/>
</dbReference>
<dbReference type="PANTHER" id="PTHR47752">
    <property type="entry name" value="HTH-TYPE TRANSCRIPTIONAL REPRESSOR FABR"/>
    <property type="match status" value="1"/>
</dbReference>
<sequence length="225" mass="25612">MVASTEPKKHAEPPGKRALLDAAERLAASSRCVTSLGLRELAREAGLNPNTFYRHFRDMEDLGLQLLRQSKSELRSALRALRRQAATEVEQGTGEPGVSKGRAVCRQTLRLYFDYVHTHRDRVLIALRELHGPSALLREELRRQMDEFADDMAEDIRELRLIPERVSPAQLRRVAGMVNRNMLYQSLDYLGDPERRGEILALAEEQVLMLFRGAVSLLDQSELRP</sequence>
<evidence type="ECO:0000313" key="5">
    <source>
        <dbReference type="EMBL" id="SEG66484.1"/>
    </source>
</evidence>
<organism evidence="5 6">
    <name type="scientific">Halopseudomonas aestusnigri</name>
    <dbReference type="NCBI Taxonomy" id="857252"/>
    <lineage>
        <taxon>Bacteria</taxon>
        <taxon>Pseudomonadati</taxon>
        <taxon>Pseudomonadota</taxon>
        <taxon>Gammaproteobacteria</taxon>
        <taxon>Pseudomonadales</taxon>
        <taxon>Pseudomonadaceae</taxon>
        <taxon>Halopseudomonas</taxon>
    </lineage>
</organism>
<dbReference type="PANTHER" id="PTHR47752:SF1">
    <property type="entry name" value="HTH-TYPE TRANSCRIPTIONAL REPRESSOR FABR"/>
    <property type="match status" value="1"/>
</dbReference>
<dbReference type="InterPro" id="IPR050692">
    <property type="entry name" value="HTH_transcr_repressor_FabR"/>
</dbReference>
<dbReference type="PROSITE" id="PS50977">
    <property type="entry name" value="HTH_TETR_2"/>
    <property type="match status" value="1"/>
</dbReference>
<dbReference type="Gene3D" id="1.10.357.10">
    <property type="entry name" value="Tetracycline Repressor, domain 2"/>
    <property type="match status" value="1"/>
</dbReference>
<evidence type="ECO:0000313" key="6">
    <source>
        <dbReference type="Proteomes" id="UP000243518"/>
    </source>
</evidence>
<feature type="coiled-coil region" evidence="3">
    <location>
        <begin position="64"/>
        <end position="91"/>
    </location>
</feature>
<comment type="caution">
    <text evidence="5">The sequence shown here is derived from an EMBL/GenBank/DDBJ whole genome shotgun (WGS) entry which is preliminary data.</text>
</comment>
<keyword evidence="1 2" id="KW-0238">DNA-binding</keyword>
<name>A0AAQ1G9W2_9GAMM</name>
<dbReference type="GO" id="GO:0003677">
    <property type="term" value="F:DNA binding"/>
    <property type="evidence" value="ECO:0007669"/>
    <property type="project" value="UniProtKB-UniRule"/>
</dbReference>
<dbReference type="EMBL" id="FNVE01000014">
    <property type="protein sequence ID" value="SEG66484.1"/>
    <property type="molecule type" value="Genomic_DNA"/>
</dbReference>
<evidence type="ECO:0000256" key="1">
    <source>
        <dbReference type="ARBA" id="ARBA00023125"/>
    </source>
</evidence>
<feature type="domain" description="HTH tetR-type" evidence="4">
    <location>
        <begin position="13"/>
        <end position="74"/>
    </location>
</feature>
<evidence type="ECO:0000259" key="4">
    <source>
        <dbReference type="PROSITE" id="PS50977"/>
    </source>
</evidence>
<keyword evidence="6" id="KW-1185">Reference proteome</keyword>
<dbReference type="Pfam" id="PF00440">
    <property type="entry name" value="TetR_N"/>
    <property type="match status" value="1"/>
</dbReference>
<reference evidence="5 6" key="1">
    <citation type="submission" date="2016-10" db="EMBL/GenBank/DDBJ databases">
        <authorList>
            <person name="Varghese N."/>
            <person name="Submissions S."/>
        </authorList>
    </citation>
    <scope>NUCLEOTIDE SEQUENCE [LARGE SCALE GENOMIC DNA]</scope>
    <source>
        <strain evidence="5 6">CECT 8317</strain>
    </source>
</reference>